<reference evidence="1" key="1">
    <citation type="journal article" date="2020" name="Stud. Mycol.">
        <title>101 Dothideomycetes genomes: a test case for predicting lifestyles and emergence of pathogens.</title>
        <authorList>
            <person name="Haridas S."/>
            <person name="Albert R."/>
            <person name="Binder M."/>
            <person name="Bloem J."/>
            <person name="Labutti K."/>
            <person name="Salamov A."/>
            <person name="Andreopoulos B."/>
            <person name="Baker S."/>
            <person name="Barry K."/>
            <person name="Bills G."/>
            <person name="Bluhm B."/>
            <person name="Cannon C."/>
            <person name="Castanera R."/>
            <person name="Culley D."/>
            <person name="Daum C."/>
            <person name="Ezra D."/>
            <person name="Gonzalez J."/>
            <person name="Henrissat B."/>
            <person name="Kuo A."/>
            <person name="Liang C."/>
            <person name="Lipzen A."/>
            <person name="Lutzoni F."/>
            <person name="Magnuson J."/>
            <person name="Mondo S."/>
            <person name="Nolan M."/>
            <person name="Ohm R."/>
            <person name="Pangilinan J."/>
            <person name="Park H.-J."/>
            <person name="Ramirez L."/>
            <person name="Alfaro M."/>
            <person name="Sun H."/>
            <person name="Tritt A."/>
            <person name="Yoshinaga Y."/>
            <person name="Zwiers L.-H."/>
            <person name="Turgeon B."/>
            <person name="Goodwin S."/>
            <person name="Spatafora J."/>
            <person name="Crous P."/>
            <person name="Grigoriev I."/>
        </authorList>
    </citation>
    <scope>NUCLEOTIDE SEQUENCE</scope>
    <source>
        <strain evidence="1">CBS 675.92</strain>
    </source>
</reference>
<evidence type="ECO:0000313" key="1">
    <source>
        <dbReference type="EMBL" id="KAF1951117.1"/>
    </source>
</evidence>
<sequence>MESVFITALPVELLIACFDAISHDYEERRRAFGALSQVCRSFRDVATPMLYTHFKSCCYQRAETFLHTISSNKQLAKYVKSFSGLKHYTWNDGEHKCPCTHRPCASEEVVGDYSHALAQAAALQIPAATLLTISDQYTTQLRETFIICRCPNIQEIEVRRHDFMFSTPLSWAVRPAAYGLVHRFKNLSKLALNVFSWKHLPSDILCPVFKLPSLRTLYIEDTSDGNAGDATWSSDANRWDLVPGSSGIRDLTIEFCDFDHRWVAAVVGTCSALRRFSWNLFPRDYHRMGGPNIYPVLFDALARHTHSLEYLRVKAERSCPDIRRAGPGNVFSLKEYTSLTAIDVPTYVFARSHRLIKDPETDARLLKLDPVIVENTWPPSINQFMFAIRPLLEGATDAFFLSIADGLSRGYFRALKSIDIIVYLDHRPMGGPLPVHFCQLKRMFKPLGVEMTFSVNIPVCAVPEGKCCCSIFTSYPPLLLGRIYIMLTLAVKDRNLFHDVCRWSSNPDDREIMQATHFRRTASCHACDVIPDEQLQTPAQSFQYMEPWRGPPEFETAQT</sequence>
<dbReference type="InterPro" id="IPR032675">
    <property type="entry name" value="LRR_dom_sf"/>
</dbReference>
<gene>
    <name evidence="1" type="ORF">CC80DRAFT_509240</name>
</gene>
<keyword evidence="2" id="KW-1185">Reference proteome</keyword>
<dbReference type="Gene3D" id="3.80.10.10">
    <property type="entry name" value="Ribonuclease Inhibitor"/>
    <property type="match status" value="1"/>
</dbReference>
<name>A0A6A5TQ97_9PLEO</name>
<dbReference type="Proteomes" id="UP000800035">
    <property type="component" value="Unassembled WGS sequence"/>
</dbReference>
<organism evidence="1 2">
    <name type="scientific">Byssothecium circinans</name>
    <dbReference type="NCBI Taxonomy" id="147558"/>
    <lineage>
        <taxon>Eukaryota</taxon>
        <taxon>Fungi</taxon>
        <taxon>Dikarya</taxon>
        <taxon>Ascomycota</taxon>
        <taxon>Pezizomycotina</taxon>
        <taxon>Dothideomycetes</taxon>
        <taxon>Pleosporomycetidae</taxon>
        <taxon>Pleosporales</taxon>
        <taxon>Massarineae</taxon>
        <taxon>Massarinaceae</taxon>
        <taxon>Byssothecium</taxon>
    </lineage>
</organism>
<dbReference type="AlphaFoldDB" id="A0A6A5TQ97"/>
<dbReference type="OrthoDB" id="3736058at2759"/>
<evidence type="ECO:0000313" key="2">
    <source>
        <dbReference type="Proteomes" id="UP000800035"/>
    </source>
</evidence>
<proteinExistence type="predicted"/>
<dbReference type="EMBL" id="ML977020">
    <property type="protein sequence ID" value="KAF1951117.1"/>
    <property type="molecule type" value="Genomic_DNA"/>
</dbReference>
<protein>
    <submittedName>
        <fullName evidence="1">Uncharacterized protein</fullName>
    </submittedName>
</protein>
<accession>A0A6A5TQ97</accession>